<feature type="region of interest" description="Disordered" evidence="14">
    <location>
        <begin position="658"/>
        <end position="678"/>
    </location>
</feature>
<evidence type="ECO:0000256" key="11">
    <source>
        <dbReference type="ARBA" id="ARBA00023316"/>
    </source>
</evidence>
<dbReference type="InterPro" id="IPR050396">
    <property type="entry name" value="Glycosyltr_51/Transpeptidase"/>
</dbReference>
<keyword evidence="4" id="KW-0645">Protease</keyword>
<evidence type="ECO:0000313" key="17">
    <source>
        <dbReference type="EMBL" id="TCK22638.1"/>
    </source>
</evidence>
<evidence type="ECO:0000256" key="14">
    <source>
        <dbReference type="SAM" id="MobiDB-lite"/>
    </source>
</evidence>
<dbReference type="Gene3D" id="1.10.3810.10">
    <property type="entry name" value="Biosynthetic peptidoglycan transglycosylase-like"/>
    <property type="match status" value="1"/>
</dbReference>
<keyword evidence="3 17" id="KW-0121">Carboxypeptidase</keyword>
<evidence type="ECO:0000256" key="12">
    <source>
        <dbReference type="ARBA" id="ARBA00034000"/>
    </source>
</evidence>
<evidence type="ECO:0000259" key="15">
    <source>
        <dbReference type="Pfam" id="PF00905"/>
    </source>
</evidence>
<dbReference type="Pfam" id="PF00912">
    <property type="entry name" value="Transgly"/>
    <property type="match status" value="1"/>
</dbReference>
<dbReference type="FunFam" id="1.10.3810.10:FF:000001">
    <property type="entry name" value="Penicillin-binding protein 1A"/>
    <property type="match status" value="1"/>
</dbReference>
<evidence type="ECO:0000256" key="5">
    <source>
        <dbReference type="ARBA" id="ARBA00022676"/>
    </source>
</evidence>
<evidence type="ECO:0000256" key="3">
    <source>
        <dbReference type="ARBA" id="ARBA00022645"/>
    </source>
</evidence>
<feature type="domain" description="Glycosyl transferase family 51" evidence="16">
    <location>
        <begin position="60"/>
        <end position="243"/>
    </location>
</feature>
<keyword evidence="5" id="KW-0328">Glycosyltransferase</keyword>
<keyword evidence="11" id="KW-0961">Cell wall biogenesis/degradation</keyword>
<dbReference type="SUPFAM" id="SSF56601">
    <property type="entry name" value="beta-lactamase/transpeptidase-like"/>
    <property type="match status" value="1"/>
</dbReference>
<gene>
    <name evidence="17" type="ORF">EV378_6646</name>
</gene>
<evidence type="ECO:0000259" key="16">
    <source>
        <dbReference type="Pfam" id="PF00912"/>
    </source>
</evidence>
<proteinExistence type="inferred from homology"/>
<dbReference type="OrthoDB" id="9766909at2"/>
<evidence type="ECO:0000256" key="4">
    <source>
        <dbReference type="ARBA" id="ARBA00022670"/>
    </source>
</evidence>
<comment type="catalytic activity">
    <reaction evidence="13">
        <text>[GlcNAc-(1-&gt;4)-Mur2Ac(oyl-L-Ala-gamma-D-Glu-L-Lys-D-Ala-D-Ala)](n)-di-trans,octa-cis-undecaprenyl diphosphate + beta-D-GlcNAc-(1-&gt;4)-Mur2Ac(oyl-L-Ala-gamma-D-Glu-L-Lys-D-Ala-D-Ala)-di-trans,octa-cis-undecaprenyl diphosphate = [GlcNAc-(1-&gt;4)-Mur2Ac(oyl-L-Ala-gamma-D-Glu-L-Lys-D-Ala-D-Ala)](n+1)-di-trans,octa-cis-undecaprenyl diphosphate + di-trans,octa-cis-undecaprenyl diphosphate + H(+)</text>
        <dbReference type="Rhea" id="RHEA:23708"/>
        <dbReference type="Rhea" id="RHEA-COMP:9602"/>
        <dbReference type="Rhea" id="RHEA-COMP:9603"/>
        <dbReference type="ChEBI" id="CHEBI:15378"/>
        <dbReference type="ChEBI" id="CHEBI:58405"/>
        <dbReference type="ChEBI" id="CHEBI:60033"/>
        <dbReference type="ChEBI" id="CHEBI:78435"/>
        <dbReference type="EC" id="2.4.99.28"/>
    </reaction>
</comment>
<accession>A0A4R1HL07</accession>
<organism evidence="17 18">
    <name type="scientific">Pseudonocardia endophytica</name>
    <dbReference type="NCBI Taxonomy" id="401976"/>
    <lineage>
        <taxon>Bacteria</taxon>
        <taxon>Bacillati</taxon>
        <taxon>Actinomycetota</taxon>
        <taxon>Actinomycetes</taxon>
        <taxon>Pseudonocardiales</taxon>
        <taxon>Pseudonocardiaceae</taxon>
        <taxon>Pseudonocardia</taxon>
    </lineage>
</organism>
<dbReference type="EMBL" id="SMFZ01000002">
    <property type="protein sequence ID" value="TCK22638.1"/>
    <property type="molecule type" value="Genomic_DNA"/>
</dbReference>
<evidence type="ECO:0000256" key="6">
    <source>
        <dbReference type="ARBA" id="ARBA00022679"/>
    </source>
</evidence>
<dbReference type="GO" id="GO:0030288">
    <property type="term" value="C:outer membrane-bounded periplasmic space"/>
    <property type="evidence" value="ECO:0007669"/>
    <property type="project" value="TreeGrafter"/>
</dbReference>
<reference evidence="17 18" key="1">
    <citation type="submission" date="2019-03" db="EMBL/GenBank/DDBJ databases">
        <title>Sequencing the genomes of 1000 actinobacteria strains.</title>
        <authorList>
            <person name="Klenk H.-P."/>
        </authorList>
    </citation>
    <scope>NUCLEOTIDE SEQUENCE [LARGE SCALE GENOMIC DNA]</scope>
    <source>
        <strain evidence="17 18">DSM 44969</strain>
    </source>
</reference>
<keyword evidence="18" id="KW-1185">Reference proteome</keyword>
<dbReference type="PANTHER" id="PTHR32282">
    <property type="entry name" value="BINDING PROTEIN TRANSPEPTIDASE, PUTATIVE-RELATED"/>
    <property type="match status" value="1"/>
</dbReference>
<evidence type="ECO:0000256" key="7">
    <source>
        <dbReference type="ARBA" id="ARBA00022801"/>
    </source>
</evidence>
<evidence type="ECO:0000256" key="10">
    <source>
        <dbReference type="ARBA" id="ARBA00023268"/>
    </source>
</evidence>
<dbReference type="GO" id="GO:0009252">
    <property type="term" value="P:peptidoglycan biosynthetic process"/>
    <property type="evidence" value="ECO:0007669"/>
    <property type="project" value="UniProtKB-KW"/>
</dbReference>
<feature type="domain" description="Penicillin-binding protein transpeptidase" evidence="15">
    <location>
        <begin position="351"/>
        <end position="616"/>
    </location>
</feature>
<dbReference type="Gene3D" id="3.40.710.10">
    <property type="entry name" value="DD-peptidase/beta-lactamase superfamily"/>
    <property type="match status" value="1"/>
</dbReference>
<dbReference type="GO" id="GO:0006508">
    <property type="term" value="P:proteolysis"/>
    <property type="evidence" value="ECO:0007669"/>
    <property type="project" value="UniProtKB-KW"/>
</dbReference>
<evidence type="ECO:0000313" key="18">
    <source>
        <dbReference type="Proteomes" id="UP000295560"/>
    </source>
</evidence>
<dbReference type="InterPro" id="IPR001264">
    <property type="entry name" value="Glyco_trans_51"/>
</dbReference>
<dbReference type="GO" id="GO:0009002">
    <property type="term" value="F:serine-type D-Ala-D-Ala carboxypeptidase activity"/>
    <property type="evidence" value="ECO:0007669"/>
    <property type="project" value="UniProtKB-EC"/>
</dbReference>
<comment type="similarity">
    <text evidence="1">In the C-terminal section; belongs to the transpeptidase family.</text>
</comment>
<dbReference type="InterPro" id="IPR023346">
    <property type="entry name" value="Lysozyme-like_dom_sf"/>
</dbReference>
<dbReference type="GO" id="GO:0008658">
    <property type="term" value="F:penicillin binding"/>
    <property type="evidence" value="ECO:0007669"/>
    <property type="project" value="InterPro"/>
</dbReference>
<keyword evidence="7" id="KW-0378">Hydrolase</keyword>
<dbReference type="Proteomes" id="UP000295560">
    <property type="component" value="Unassembled WGS sequence"/>
</dbReference>
<comment type="caution">
    <text evidence="17">The sequence shown here is derived from an EMBL/GenBank/DDBJ whole genome shotgun (WGS) entry which is preliminary data.</text>
</comment>
<dbReference type="GO" id="GO:0071555">
    <property type="term" value="P:cell wall organization"/>
    <property type="evidence" value="ECO:0007669"/>
    <property type="project" value="UniProtKB-KW"/>
</dbReference>
<keyword evidence="6" id="KW-0808">Transferase</keyword>
<name>A0A4R1HL07_PSEEN</name>
<dbReference type="AlphaFoldDB" id="A0A4R1HL07"/>
<evidence type="ECO:0000256" key="9">
    <source>
        <dbReference type="ARBA" id="ARBA00022984"/>
    </source>
</evidence>
<keyword evidence="10" id="KW-0511">Multifunctional enzyme</keyword>
<evidence type="ECO:0000256" key="13">
    <source>
        <dbReference type="ARBA" id="ARBA00049902"/>
    </source>
</evidence>
<evidence type="ECO:0000256" key="1">
    <source>
        <dbReference type="ARBA" id="ARBA00007090"/>
    </source>
</evidence>
<dbReference type="GO" id="GO:0008955">
    <property type="term" value="F:peptidoglycan glycosyltransferase activity"/>
    <property type="evidence" value="ECO:0007669"/>
    <property type="project" value="UniProtKB-EC"/>
</dbReference>
<dbReference type="SUPFAM" id="SSF53955">
    <property type="entry name" value="Lysozyme-like"/>
    <property type="match status" value="1"/>
</dbReference>
<comment type="catalytic activity">
    <reaction evidence="12">
        <text>Preferential cleavage: (Ac)2-L-Lys-D-Ala-|-D-Ala. Also transpeptidation of peptidyl-alanyl moieties that are N-acyl substituents of D-alanine.</text>
        <dbReference type="EC" id="3.4.16.4"/>
    </reaction>
</comment>
<protein>
    <submittedName>
        <fullName evidence="17">Membrane peptidoglycan carboxypeptidase</fullName>
    </submittedName>
</protein>
<dbReference type="GO" id="GO:0008360">
    <property type="term" value="P:regulation of cell shape"/>
    <property type="evidence" value="ECO:0007669"/>
    <property type="project" value="UniProtKB-KW"/>
</dbReference>
<keyword evidence="8" id="KW-0133">Cell shape</keyword>
<sequence length="678" mass="69851">MAALIVVAGVLLAGMLFPLVGGTGILASQVAESAAETSGSIRSGQLPTTSVMTDSSGAPVAYFYDRYRQSVPSEKISTAMKAAIVAIEDRRFFEHGGVDPVGAARALVNNSNGGAQQGGSTLTEQYVKNYDLYVVARTDAEREAAVAPNYARKIKEAELAVSLDHQQTKDQILTGYLNLVYFGHGAYGVQAAAQAYFGVDASALTVGQAAMLAGMVQSPAQFDPVNHPADSTARRNLVIDQMQQAGSITPAQATPAKATPLGVRPDPEVPAEGCTGAGDAGYFCDYVLSYLEKAGMSRQQLTDGGYTIRTTLDRDQLGKLKAAVDGQVPPGQPHVANVMSIVKPGATSHPVTAMAANRTFGNADGESSYGLPFEPENMGAGSVYKIFTAATALQQHDIGIDSIIPVPPSGYASPIYKDGDGNPIPVGNAGNYAGQLSLQDALAQSPNTAFVKLEETTGVSPVVDMAVNLGLTSLAEKPAGDDDAQSIAATMKASNQASFTLGVTPTSALELANVQATLASHGTFCPPTPLTSVTGPDGKPVPIPQEGCRQAIAPGIADTLMNGLSKDDQPGGTSAAAAGTEQWARPIAAKTGTTQEYKSATFVGATPDLAGADIVFDDSNSPRPICEGSPPYSCGSGNIYGGMAPARTFYRAMGDILGGAPPTPLPAPDPQYLNGRDG</sequence>
<dbReference type="PANTHER" id="PTHR32282:SF33">
    <property type="entry name" value="PEPTIDOGLYCAN GLYCOSYLTRANSFERASE"/>
    <property type="match status" value="1"/>
</dbReference>
<comment type="similarity">
    <text evidence="2">In the N-terminal section; belongs to the glycosyltransferase 51 family.</text>
</comment>
<dbReference type="InterPro" id="IPR036950">
    <property type="entry name" value="PBP_transglycosylase"/>
</dbReference>
<dbReference type="Pfam" id="PF00905">
    <property type="entry name" value="Transpeptidase"/>
    <property type="match status" value="1"/>
</dbReference>
<keyword evidence="9" id="KW-0573">Peptidoglycan synthesis</keyword>
<evidence type="ECO:0000256" key="8">
    <source>
        <dbReference type="ARBA" id="ARBA00022960"/>
    </source>
</evidence>
<evidence type="ECO:0000256" key="2">
    <source>
        <dbReference type="ARBA" id="ARBA00007739"/>
    </source>
</evidence>
<dbReference type="InterPro" id="IPR001460">
    <property type="entry name" value="PCN-bd_Tpept"/>
</dbReference>
<dbReference type="InterPro" id="IPR012338">
    <property type="entry name" value="Beta-lactam/transpept-like"/>
</dbReference>